<dbReference type="EMBL" id="JABCKV010000352">
    <property type="protein sequence ID" value="KAG5641251.1"/>
    <property type="molecule type" value="Genomic_DNA"/>
</dbReference>
<proteinExistence type="predicted"/>
<reference evidence="1" key="1">
    <citation type="submission" date="2020-07" db="EMBL/GenBank/DDBJ databases">
        <authorList>
            <person name="Nieuwenhuis M."/>
            <person name="Van De Peppel L.J.J."/>
        </authorList>
    </citation>
    <scope>NUCLEOTIDE SEQUENCE</scope>
    <source>
        <strain evidence="1">AP01</strain>
        <tissue evidence="1">Mycelium</tissue>
    </source>
</reference>
<organism evidence="1 2">
    <name type="scientific">Asterophora parasitica</name>
    <dbReference type="NCBI Taxonomy" id="117018"/>
    <lineage>
        <taxon>Eukaryota</taxon>
        <taxon>Fungi</taxon>
        <taxon>Dikarya</taxon>
        <taxon>Basidiomycota</taxon>
        <taxon>Agaricomycotina</taxon>
        <taxon>Agaricomycetes</taxon>
        <taxon>Agaricomycetidae</taxon>
        <taxon>Agaricales</taxon>
        <taxon>Tricholomatineae</taxon>
        <taxon>Lyophyllaceae</taxon>
        <taxon>Asterophora</taxon>
    </lineage>
</organism>
<evidence type="ECO:0000313" key="1">
    <source>
        <dbReference type="EMBL" id="KAG5641251.1"/>
    </source>
</evidence>
<dbReference type="Proteomes" id="UP000775547">
    <property type="component" value="Unassembled WGS sequence"/>
</dbReference>
<protein>
    <submittedName>
        <fullName evidence="1">Uncharacterized protein</fullName>
    </submittedName>
</protein>
<accession>A0A9P7KAV7</accession>
<keyword evidence="2" id="KW-1185">Reference proteome</keyword>
<evidence type="ECO:0000313" key="2">
    <source>
        <dbReference type="Proteomes" id="UP000775547"/>
    </source>
</evidence>
<sequence length="136" mass="15489">MTRSPAWTVSETWKNYATSLHISDFAIGTKMLASILSQCLHLVHITVALQNYDITSLAAETATPGVIRVEHLETLDIKTTTEPQPILDLLECPKLDKFRLAWDRCGGQSMPHQIRNIFPREDELIEYWIAEHIFGI</sequence>
<name>A0A9P7KAV7_9AGAR</name>
<dbReference type="AlphaFoldDB" id="A0A9P7KAV7"/>
<gene>
    <name evidence="1" type="ORF">DXG03_005666</name>
</gene>
<comment type="caution">
    <text evidence="1">The sequence shown here is derived from an EMBL/GenBank/DDBJ whole genome shotgun (WGS) entry which is preliminary data.</text>
</comment>
<reference evidence="1" key="2">
    <citation type="submission" date="2021-10" db="EMBL/GenBank/DDBJ databases">
        <title>Phylogenomics reveals ancestral predisposition of the termite-cultivated fungus Termitomyces towards a domesticated lifestyle.</title>
        <authorList>
            <person name="Auxier B."/>
            <person name="Grum-Grzhimaylo A."/>
            <person name="Cardenas M.E."/>
            <person name="Lodge J.D."/>
            <person name="Laessoe T."/>
            <person name="Pedersen O."/>
            <person name="Smith M.E."/>
            <person name="Kuyper T.W."/>
            <person name="Franco-Molano E.A."/>
            <person name="Baroni T.J."/>
            <person name="Aanen D.K."/>
        </authorList>
    </citation>
    <scope>NUCLEOTIDE SEQUENCE</scope>
    <source>
        <strain evidence="1">AP01</strain>
        <tissue evidence="1">Mycelium</tissue>
    </source>
</reference>